<protein>
    <recommendedName>
        <fullName evidence="4">DUF308 domain-containing protein</fullName>
    </recommendedName>
</protein>
<dbReference type="AlphaFoldDB" id="A0A6L8TBF3"/>
<feature type="transmembrane region" description="Helical" evidence="1">
    <location>
        <begin position="155"/>
        <end position="175"/>
    </location>
</feature>
<dbReference type="Proteomes" id="UP000473323">
    <property type="component" value="Unassembled WGS sequence"/>
</dbReference>
<accession>A0A6L8TBF3</accession>
<feature type="transmembrane region" description="Helical" evidence="1">
    <location>
        <begin position="81"/>
        <end position="102"/>
    </location>
</feature>
<evidence type="ECO:0000313" key="3">
    <source>
        <dbReference type="Proteomes" id="UP000473323"/>
    </source>
</evidence>
<feature type="transmembrane region" description="Helical" evidence="1">
    <location>
        <begin position="108"/>
        <end position="127"/>
    </location>
</feature>
<keyword evidence="1" id="KW-0812">Transmembrane</keyword>
<gene>
    <name evidence="2" type="ORF">GT694_05570</name>
</gene>
<dbReference type="RefSeq" id="WP_161208944.1">
    <property type="nucleotide sequence ID" value="NZ_WWVT01000005.1"/>
</dbReference>
<sequence>MGFLGYEKNGIREYNDKRCCGLWFIIIGIVIIISAIWGGEKKLHPIIFTVGFIVGFYISAINRKVVSKLSWGRSSKFQNKIAIFSIAILFPLMFILAGPFFPTQNWRMIWLMTFLAVGLHFIPFYFVHGISMIGIAVLCSANAIIGILFPTIPFIVLAFVDGLIKIGFGIYLLFFSRPTKSHRVKKL</sequence>
<keyword evidence="1" id="KW-1133">Transmembrane helix</keyword>
<feature type="transmembrane region" description="Helical" evidence="1">
    <location>
        <begin position="20"/>
        <end position="37"/>
    </location>
</feature>
<feature type="transmembrane region" description="Helical" evidence="1">
    <location>
        <begin position="132"/>
        <end position="149"/>
    </location>
</feature>
<feature type="transmembrane region" description="Helical" evidence="1">
    <location>
        <begin position="43"/>
        <end position="60"/>
    </location>
</feature>
<evidence type="ECO:0008006" key="4">
    <source>
        <dbReference type="Google" id="ProtNLM"/>
    </source>
</evidence>
<reference evidence="2 3" key="1">
    <citation type="journal article" date="2019" name="Nat. Med.">
        <title>A library of human gut bacterial isolates paired with longitudinal multiomics data enables mechanistic microbiome research.</title>
        <authorList>
            <person name="Poyet M."/>
            <person name="Groussin M."/>
            <person name="Gibbons S.M."/>
            <person name="Avila-Pacheco J."/>
            <person name="Jiang X."/>
            <person name="Kearney S.M."/>
            <person name="Perrotta A.R."/>
            <person name="Berdy B."/>
            <person name="Zhao S."/>
            <person name="Lieberman T.D."/>
            <person name="Swanson P.K."/>
            <person name="Smith M."/>
            <person name="Roesemann S."/>
            <person name="Alexander J.E."/>
            <person name="Rich S.A."/>
            <person name="Livny J."/>
            <person name="Vlamakis H."/>
            <person name="Clish C."/>
            <person name="Bullock K."/>
            <person name="Deik A."/>
            <person name="Scott J."/>
            <person name="Pierce K.A."/>
            <person name="Xavier R.J."/>
            <person name="Alm E.J."/>
        </authorList>
    </citation>
    <scope>NUCLEOTIDE SEQUENCE [LARGE SCALE GENOMIC DNA]</scope>
    <source>
        <strain evidence="2 3">BIOML-A4</strain>
    </source>
</reference>
<dbReference type="Pfam" id="PF20313">
    <property type="entry name" value="DUF6609"/>
    <property type="match status" value="1"/>
</dbReference>
<dbReference type="InterPro" id="IPR046717">
    <property type="entry name" value="DUF6609"/>
</dbReference>
<organism evidence="2 3">
    <name type="scientific">Blautia massiliensis</name>
    <name type="common">ex Durand et al. 2017</name>
    <dbReference type="NCBI Taxonomy" id="1737424"/>
    <lineage>
        <taxon>Bacteria</taxon>
        <taxon>Bacillati</taxon>
        <taxon>Bacillota</taxon>
        <taxon>Clostridia</taxon>
        <taxon>Lachnospirales</taxon>
        <taxon>Lachnospiraceae</taxon>
        <taxon>Blautia</taxon>
    </lineage>
</organism>
<comment type="caution">
    <text evidence="2">The sequence shown here is derived from an EMBL/GenBank/DDBJ whole genome shotgun (WGS) entry which is preliminary data.</text>
</comment>
<evidence type="ECO:0000313" key="2">
    <source>
        <dbReference type="EMBL" id="MZL61528.1"/>
    </source>
</evidence>
<name>A0A6L8TBF3_9FIRM</name>
<evidence type="ECO:0000256" key="1">
    <source>
        <dbReference type="SAM" id="Phobius"/>
    </source>
</evidence>
<proteinExistence type="predicted"/>
<keyword evidence="1" id="KW-0472">Membrane</keyword>
<dbReference type="EMBL" id="WWVT01000005">
    <property type="protein sequence ID" value="MZL61528.1"/>
    <property type="molecule type" value="Genomic_DNA"/>
</dbReference>